<dbReference type="Gene3D" id="2.30.180.10">
    <property type="entry name" value="FAS1 domain"/>
    <property type="match status" value="3"/>
</dbReference>
<dbReference type="Proteomes" id="UP001164472">
    <property type="component" value="Chromosome"/>
</dbReference>
<dbReference type="Pfam" id="PF02469">
    <property type="entry name" value="Fasciclin"/>
    <property type="match status" value="3"/>
</dbReference>
<dbReference type="PANTHER" id="PTHR10900:SF77">
    <property type="entry name" value="FI19380P1"/>
    <property type="match status" value="1"/>
</dbReference>
<name>A0A9E8KPV7_9ALTE</name>
<dbReference type="AlphaFoldDB" id="A0A9E8KPV7"/>
<proteinExistence type="predicted"/>
<dbReference type="PANTHER" id="PTHR10900">
    <property type="entry name" value="PERIOSTIN-RELATED"/>
    <property type="match status" value="1"/>
</dbReference>
<dbReference type="InterPro" id="IPR000782">
    <property type="entry name" value="FAS1_domain"/>
</dbReference>
<keyword evidence="1" id="KW-0732">Signal</keyword>
<dbReference type="EMBL" id="CP101527">
    <property type="protein sequence ID" value="UZW75124.1"/>
    <property type="molecule type" value="Genomic_DNA"/>
</dbReference>
<accession>A0A9E8KPV7</accession>
<dbReference type="InterPro" id="IPR036378">
    <property type="entry name" value="FAS1_dom_sf"/>
</dbReference>
<dbReference type="GO" id="GO:0005615">
    <property type="term" value="C:extracellular space"/>
    <property type="evidence" value="ECO:0007669"/>
    <property type="project" value="TreeGrafter"/>
</dbReference>
<evidence type="ECO:0000259" key="2">
    <source>
        <dbReference type="PROSITE" id="PS50213"/>
    </source>
</evidence>
<gene>
    <name evidence="3" type="ORF">NNL22_00515</name>
</gene>
<feature type="domain" description="FAS1" evidence="2">
    <location>
        <begin position="336"/>
        <end position="467"/>
    </location>
</feature>
<dbReference type="KEGG" id="asem:NNL22_00515"/>
<dbReference type="SUPFAM" id="SSF82153">
    <property type="entry name" value="FAS1 domain"/>
    <property type="match status" value="3"/>
</dbReference>
<dbReference type="FunFam" id="2.30.180.10:FF:000032">
    <property type="entry name" value="Fasciclin domain-containing protein, putative"/>
    <property type="match status" value="2"/>
</dbReference>
<dbReference type="InterPro" id="IPR050904">
    <property type="entry name" value="Adhesion/Biosynth-related"/>
</dbReference>
<organism evidence="3 4">
    <name type="scientific">Alkalimarinus sediminis</name>
    <dbReference type="NCBI Taxonomy" id="1632866"/>
    <lineage>
        <taxon>Bacteria</taxon>
        <taxon>Pseudomonadati</taxon>
        <taxon>Pseudomonadota</taxon>
        <taxon>Gammaproteobacteria</taxon>
        <taxon>Alteromonadales</taxon>
        <taxon>Alteromonadaceae</taxon>
        <taxon>Alkalimarinus</taxon>
    </lineage>
</organism>
<feature type="domain" description="FAS1" evidence="2">
    <location>
        <begin position="182"/>
        <end position="319"/>
    </location>
</feature>
<reference evidence="3" key="1">
    <citation type="submission" date="2022-07" db="EMBL/GenBank/DDBJ databases">
        <title>Alkalimarinus sp. nov., isolated from gut of a Alitta virens.</title>
        <authorList>
            <person name="Yang A.I."/>
            <person name="Shin N.-R."/>
        </authorList>
    </citation>
    <scope>NUCLEOTIDE SEQUENCE</scope>
    <source>
        <strain evidence="3">FA028</strain>
    </source>
</reference>
<protein>
    <submittedName>
        <fullName evidence="3">Fasciclin domain-containing protein</fullName>
    </submittedName>
</protein>
<dbReference type="RefSeq" id="WP_251811072.1">
    <property type="nucleotide sequence ID" value="NZ_CP101527.1"/>
</dbReference>
<feature type="domain" description="FAS1" evidence="2">
    <location>
        <begin position="41"/>
        <end position="177"/>
    </location>
</feature>
<dbReference type="PROSITE" id="PS50213">
    <property type="entry name" value="FAS1"/>
    <property type="match status" value="3"/>
</dbReference>
<keyword evidence="4" id="KW-1185">Reference proteome</keyword>
<sequence length="470" mass="47742">MSTQPLFKLYGKKAAAALVASSALLLSACSDDNNSGAVSCNGTIAEIANCDDNFDTLFAAVDAAGLGETLSGGEFTVFAPTDAAFDELFTSLGVTPDQFLARPDLADILTYHVLSGSVNAEAAISLAGMANNTATTVETSTVTLTLSGSDLFVNRSQVVTPDVIAENGIIHAIDKVLVPPNTFNVVETAQADGRFNTLVAAVVEAGLVDTLATTPNLTVFAPTDDAFENLIASNDSFSSAADILALTNLGDILKYHVLSSEVDAATAQGLAGTKTTPLLTTEELAISYADPNLFINTSKVIVADVDTSNGLIHAVDKVLLPPTPSALSDTGVTIAGLVTNLAGATDAEFTTLLAALQQEGLDGPLAGAGPFTVFAPTDAAFDAVGTPAQVLALPGLDDILKQHVISGSAIDSISAYAANGSAVATLRTGTSLNVNIGMGNLMVGNANVVITDVETSNGVVHVIDAVITAP</sequence>
<feature type="signal peptide" evidence="1">
    <location>
        <begin position="1"/>
        <end position="28"/>
    </location>
</feature>
<feature type="chain" id="PRO_5039354270" evidence="1">
    <location>
        <begin position="29"/>
        <end position="470"/>
    </location>
</feature>
<evidence type="ECO:0000313" key="4">
    <source>
        <dbReference type="Proteomes" id="UP001164472"/>
    </source>
</evidence>
<dbReference type="SMART" id="SM00554">
    <property type="entry name" value="FAS1"/>
    <property type="match status" value="3"/>
</dbReference>
<evidence type="ECO:0000313" key="3">
    <source>
        <dbReference type="EMBL" id="UZW75124.1"/>
    </source>
</evidence>
<evidence type="ECO:0000256" key="1">
    <source>
        <dbReference type="SAM" id="SignalP"/>
    </source>
</evidence>